<keyword evidence="4" id="KW-1185">Reference proteome</keyword>
<organism evidence="3 4">
    <name type="scientific">Muricoccus vinaceus</name>
    <dbReference type="NCBI Taxonomy" id="424704"/>
    <lineage>
        <taxon>Bacteria</taxon>
        <taxon>Pseudomonadati</taxon>
        <taxon>Pseudomonadota</taxon>
        <taxon>Alphaproteobacteria</taxon>
        <taxon>Acetobacterales</taxon>
        <taxon>Roseomonadaceae</taxon>
        <taxon>Muricoccus</taxon>
    </lineage>
</organism>
<proteinExistence type="predicted"/>
<reference evidence="3 4" key="1">
    <citation type="submission" date="2024-09" db="EMBL/GenBank/DDBJ databases">
        <authorList>
            <person name="Sun Q."/>
            <person name="Mori K."/>
        </authorList>
    </citation>
    <scope>NUCLEOTIDE SEQUENCE [LARGE SCALE GENOMIC DNA]</scope>
    <source>
        <strain evidence="3 4">CCM 7468</strain>
    </source>
</reference>
<feature type="signal peptide" evidence="2">
    <location>
        <begin position="1"/>
        <end position="23"/>
    </location>
</feature>
<feature type="compositionally biased region" description="Low complexity" evidence="1">
    <location>
        <begin position="36"/>
        <end position="61"/>
    </location>
</feature>
<accession>A0ABV6IQA6</accession>
<dbReference type="RefSeq" id="WP_377049071.1">
    <property type="nucleotide sequence ID" value="NZ_JBHLVZ010000002.1"/>
</dbReference>
<evidence type="ECO:0000256" key="2">
    <source>
        <dbReference type="SAM" id="SignalP"/>
    </source>
</evidence>
<dbReference type="Proteomes" id="UP001589789">
    <property type="component" value="Unassembled WGS sequence"/>
</dbReference>
<feature type="region of interest" description="Disordered" evidence="1">
    <location>
        <begin position="23"/>
        <end position="90"/>
    </location>
</feature>
<evidence type="ECO:0000313" key="4">
    <source>
        <dbReference type="Proteomes" id="UP001589789"/>
    </source>
</evidence>
<sequence length="199" mass="20571">MLRSFAIALGAVAVLAAAHPAEAARQGEARSKATRAAEPARAAARPANARPANARAAVAAARRPEAAPRGRAAAQPGRQRAASAATGRPVFSVRAGSRQQALRYADRRSGAVQARPGLRFVGLFSTPAAAASLPARSGKYGKAAYSMSREDADEPRSTGRMGVWHAGLPAADGEQMDCPTGTMAVLARGHSDTFRCMPM</sequence>
<evidence type="ECO:0000313" key="3">
    <source>
        <dbReference type="EMBL" id="MFC0384940.1"/>
    </source>
</evidence>
<feature type="compositionally biased region" description="Low complexity" evidence="1">
    <location>
        <begin position="69"/>
        <end position="85"/>
    </location>
</feature>
<keyword evidence="2" id="KW-0732">Signal</keyword>
<dbReference type="EMBL" id="JBHLVZ010000002">
    <property type="protein sequence ID" value="MFC0384940.1"/>
    <property type="molecule type" value="Genomic_DNA"/>
</dbReference>
<feature type="chain" id="PRO_5047341510" evidence="2">
    <location>
        <begin position="24"/>
        <end position="199"/>
    </location>
</feature>
<comment type="caution">
    <text evidence="3">The sequence shown here is derived from an EMBL/GenBank/DDBJ whole genome shotgun (WGS) entry which is preliminary data.</text>
</comment>
<name>A0ABV6IQA6_9PROT</name>
<evidence type="ECO:0000256" key="1">
    <source>
        <dbReference type="SAM" id="MobiDB-lite"/>
    </source>
</evidence>
<protein>
    <submittedName>
        <fullName evidence="3">Uncharacterized protein</fullName>
    </submittedName>
</protein>
<gene>
    <name evidence="3" type="ORF">ACFFIC_05160</name>
</gene>